<keyword evidence="2" id="KW-1185">Reference proteome</keyword>
<evidence type="ECO:0000313" key="1">
    <source>
        <dbReference type="EMBL" id="KAF1303220.1"/>
    </source>
</evidence>
<dbReference type="Proteomes" id="UP000782705">
    <property type="component" value="Unassembled WGS sequence"/>
</dbReference>
<name>A0ABQ6YYW4_9ENTE</name>
<evidence type="ECO:0008006" key="3">
    <source>
        <dbReference type="Google" id="ProtNLM"/>
    </source>
</evidence>
<dbReference type="InterPro" id="IPR007497">
    <property type="entry name" value="SIMPL/DUF541"/>
</dbReference>
<organism evidence="1 2">
    <name type="scientific">Candidatus Enterococcus willemsii</name>
    <dbReference type="NCBI Taxonomy" id="1857215"/>
    <lineage>
        <taxon>Bacteria</taxon>
        <taxon>Bacillati</taxon>
        <taxon>Bacillota</taxon>
        <taxon>Bacilli</taxon>
        <taxon>Lactobacillales</taxon>
        <taxon>Enterococcaceae</taxon>
        <taxon>Enterococcus</taxon>
    </lineage>
</organism>
<dbReference type="Gene3D" id="3.30.70.2970">
    <property type="entry name" value="Protein of unknown function (DUF541), domain 2"/>
    <property type="match status" value="1"/>
</dbReference>
<protein>
    <recommendedName>
        <fullName evidence="3">DUF541 domain-containing protein</fullName>
    </recommendedName>
</protein>
<gene>
    <name evidence="1" type="ORF">BAU17_08305</name>
</gene>
<dbReference type="RefSeq" id="WP_161902235.1">
    <property type="nucleotide sequence ID" value="NZ_MAEL01000042.1"/>
</dbReference>
<sequence length="213" mass="24090">MEKQLTVKGLGRVKVTPNVAIVTLRVTTTQQEYEQLLSEVNQRMQRLETVLLTAGLSKEDIKTTAFSIHPKEQMNQENEWQLVGYEAYQEITLHLTLEQAYLTTILTAVAESGVHPVLSVQFTVAQQEVVEQQLLLQATENGRRQAELLATAANVQLGELLQIEYTPRTTEFLSSTMLQSEKISHHLTIPMLHPADIIEEAAVTLIWQIEEEK</sequence>
<comment type="caution">
    <text evidence="1">The sequence shown here is derived from an EMBL/GenBank/DDBJ whole genome shotgun (WGS) entry which is preliminary data.</text>
</comment>
<proteinExistence type="predicted"/>
<dbReference type="PANTHER" id="PTHR34387">
    <property type="entry name" value="SLR1258 PROTEIN"/>
    <property type="match status" value="1"/>
</dbReference>
<dbReference type="EMBL" id="MAEL01000042">
    <property type="protein sequence ID" value="KAF1303220.1"/>
    <property type="molecule type" value="Genomic_DNA"/>
</dbReference>
<reference evidence="1 2" key="1">
    <citation type="submission" date="2016-06" db="EMBL/GenBank/DDBJ databases">
        <title>Four novel species of enterococci isolated from chicken manure.</title>
        <authorList>
            <person name="Van Tyne D."/>
        </authorList>
    </citation>
    <scope>NUCLEOTIDE SEQUENCE [LARGE SCALE GENOMIC DNA]</scope>
    <source>
        <strain evidence="1 2">CU12B</strain>
    </source>
</reference>
<dbReference type="PANTHER" id="PTHR34387:SF2">
    <property type="entry name" value="SLR1258 PROTEIN"/>
    <property type="match status" value="1"/>
</dbReference>
<evidence type="ECO:0000313" key="2">
    <source>
        <dbReference type="Proteomes" id="UP000782705"/>
    </source>
</evidence>
<accession>A0ABQ6YYW4</accession>
<dbReference type="Pfam" id="PF04402">
    <property type="entry name" value="SIMPL"/>
    <property type="match status" value="1"/>
</dbReference>
<dbReference type="InterPro" id="IPR052022">
    <property type="entry name" value="26kDa_periplasmic_antigen"/>
</dbReference>